<sequence>MYDFFAALSSDLIVLSGPIAAVAEWLEPMGKVASAVSKLIGLMPK</sequence>
<keyword evidence="2" id="KW-1185">Reference proteome</keyword>
<organism evidence="1 2">
    <name type="scientific">Corynebacterium kalinowskii</name>
    <dbReference type="NCBI Taxonomy" id="2675216"/>
    <lineage>
        <taxon>Bacteria</taxon>
        <taxon>Bacillati</taxon>
        <taxon>Actinomycetota</taxon>
        <taxon>Actinomycetes</taxon>
        <taxon>Mycobacteriales</taxon>
        <taxon>Corynebacteriaceae</taxon>
        <taxon>Corynebacterium</taxon>
    </lineage>
</organism>
<dbReference type="AlphaFoldDB" id="A0A6B8VDV1"/>
<accession>A0A6B8VDV1</accession>
<name>A0A6B8VDV1_9CORY</name>
<protein>
    <submittedName>
        <fullName evidence="1">Uncharacterized protein</fullName>
    </submittedName>
</protein>
<dbReference type="RefSeq" id="WP_156191663.1">
    <property type="nucleotide sequence ID" value="NZ_CP046452.1"/>
</dbReference>
<dbReference type="KEGG" id="ckw:CKALI_01700"/>
<dbReference type="Proteomes" id="UP000427071">
    <property type="component" value="Chromosome"/>
</dbReference>
<evidence type="ECO:0000313" key="1">
    <source>
        <dbReference type="EMBL" id="QGU01239.1"/>
    </source>
</evidence>
<proteinExistence type="predicted"/>
<reference evidence="2" key="1">
    <citation type="submission" date="2019-11" db="EMBL/GenBank/DDBJ databases">
        <title>Complete genome sequence of Corynebacterium kalinowskii 1959, a novel Corynebacterium species isolated from soil of a small paddock in Vilsendorf, Germany.</title>
        <authorList>
            <person name="Schaffert L."/>
            <person name="Ruwe M."/>
            <person name="Milse J."/>
            <person name="Hanuschka K."/>
            <person name="Ortseifen V."/>
            <person name="Droste J."/>
            <person name="Brandt D."/>
            <person name="Schlueter L."/>
            <person name="Kutter Y."/>
            <person name="Vinke S."/>
            <person name="Viehoefer P."/>
            <person name="Jacob L."/>
            <person name="Luebke N.-C."/>
            <person name="Schulte-Berndt E."/>
            <person name="Hain C."/>
            <person name="Linder M."/>
            <person name="Schmidt P."/>
            <person name="Wollenschlaeger L."/>
            <person name="Luttermann T."/>
            <person name="Thieme E."/>
            <person name="Hassa J."/>
            <person name="Haak M."/>
            <person name="Wittchen M."/>
            <person name="Mentz A."/>
            <person name="Persicke M."/>
            <person name="Busche T."/>
            <person name="Ruckert C."/>
        </authorList>
    </citation>
    <scope>NUCLEOTIDE SEQUENCE [LARGE SCALE GENOMIC DNA]</scope>
    <source>
        <strain evidence="2">1959</strain>
    </source>
</reference>
<dbReference type="EMBL" id="CP046452">
    <property type="protein sequence ID" value="QGU01239.1"/>
    <property type="molecule type" value="Genomic_DNA"/>
</dbReference>
<evidence type="ECO:0000313" key="2">
    <source>
        <dbReference type="Proteomes" id="UP000427071"/>
    </source>
</evidence>
<gene>
    <name evidence="1" type="ORF">CKALI_01700</name>
</gene>